<gene>
    <name evidence="2" type="ORF">GCM10017600_72840</name>
</gene>
<sequence>MCCSPFPRQPAVSRGDAAPPAAQPYRTASPAVSPSLSLSHTFRPVARPSRTLPFPVEREA</sequence>
<proteinExistence type="predicted"/>
<dbReference type="Proteomes" id="UP001143474">
    <property type="component" value="Unassembled WGS sequence"/>
</dbReference>
<evidence type="ECO:0000256" key="1">
    <source>
        <dbReference type="SAM" id="MobiDB-lite"/>
    </source>
</evidence>
<dbReference type="AlphaFoldDB" id="A0A9W6MHC1"/>
<comment type="caution">
    <text evidence="2">The sequence shown here is derived from an EMBL/GenBank/DDBJ whole genome shotgun (WGS) entry which is preliminary data.</text>
</comment>
<name>A0A9W6MHC1_9ACTN</name>
<evidence type="ECO:0000313" key="3">
    <source>
        <dbReference type="Proteomes" id="UP001143474"/>
    </source>
</evidence>
<reference evidence="2" key="2">
    <citation type="submission" date="2023-01" db="EMBL/GenBank/DDBJ databases">
        <authorList>
            <person name="Sun Q."/>
            <person name="Evtushenko L."/>
        </authorList>
    </citation>
    <scope>NUCLEOTIDE SEQUENCE</scope>
    <source>
        <strain evidence="2">VKM Ac-2007</strain>
    </source>
</reference>
<accession>A0A9W6MHC1</accession>
<protein>
    <submittedName>
        <fullName evidence="2">Uncharacterized protein</fullName>
    </submittedName>
</protein>
<keyword evidence="3" id="KW-1185">Reference proteome</keyword>
<feature type="region of interest" description="Disordered" evidence="1">
    <location>
        <begin position="1"/>
        <end position="39"/>
    </location>
</feature>
<feature type="compositionally biased region" description="Low complexity" evidence="1">
    <location>
        <begin position="28"/>
        <end position="39"/>
    </location>
</feature>
<reference evidence="2" key="1">
    <citation type="journal article" date="2014" name="Int. J. Syst. Evol. Microbiol.">
        <title>Complete genome sequence of Corynebacterium casei LMG S-19264T (=DSM 44701T), isolated from a smear-ripened cheese.</title>
        <authorList>
            <consortium name="US DOE Joint Genome Institute (JGI-PGF)"/>
            <person name="Walter F."/>
            <person name="Albersmeier A."/>
            <person name="Kalinowski J."/>
            <person name="Ruckert C."/>
        </authorList>
    </citation>
    <scope>NUCLEOTIDE SEQUENCE</scope>
    <source>
        <strain evidence="2">VKM Ac-2007</strain>
    </source>
</reference>
<organism evidence="2 3">
    <name type="scientific">Streptosporangium carneum</name>
    <dbReference type="NCBI Taxonomy" id="47481"/>
    <lineage>
        <taxon>Bacteria</taxon>
        <taxon>Bacillati</taxon>
        <taxon>Actinomycetota</taxon>
        <taxon>Actinomycetes</taxon>
        <taxon>Streptosporangiales</taxon>
        <taxon>Streptosporangiaceae</taxon>
        <taxon>Streptosporangium</taxon>
    </lineage>
</organism>
<evidence type="ECO:0000313" key="2">
    <source>
        <dbReference type="EMBL" id="GLK13873.1"/>
    </source>
</evidence>
<dbReference type="EMBL" id="BSEV01000026">
    <property type="protein sequence ID" value="GLK13873.1"/>
    <property type="molecule type" value="Genomic_DNA"/>
</dbReference>